<dbReference type="InterPro" id="IPR036849">
    <property type="entry name" value="Enolase-like_C_sf"/>
</dbReference>
<dbReference type="Proteomes" id="UP000271708">
    <property type="component" value="Chromosome"/>
</dbReference>
<evidence type="ECO:0000256" key="4">
    <source>
        <dbReference type="ARBA" id="ARBA00017068"/>
    </source>
</evidence>
<dbReference type="PANTHER" id="PTHR11902:SF1">
    <property type="entry name" value="ENOLASE"/>
    <property type="match status" value="1"/>
</dbReference>
<gene>
    <name evidence="11" type="primary">eno</name>
    <name evidence="17" type="ORF">EEW87_003080</name>
</gene>
<dbReference type="AlphaFoldDB" id="A0A5P8FL08"/>
<comment type="subcellular location">
    <subcellularLocation>
        <location evidence="11">Cytoplasm</location>
    </subcellularLocation>
    <subcellularLocation>
        <location evidence="11">Secreted</location>
    </subcellularLocation>
    <subcellularLocation>
        <location evidence="11">Cell surface</location>
    </subcellularLocation>
    <text evidence="11">Fractions of enolase are present in both the cytoplasm and on the cell surface.</text>
</comment>
<evidence type="ECO:0000256" key="11">
    <source>
        <dbReference type="HAMAP-Rule" id="MF_00318"/>
    </source>
</evidence>
<keyword evidence="7 11" id="KW-0479">Metal-binding</keyword>
<evidence type="ECO:0000256" key="10">
    <source>
        <dbReference type="ARBA" id="ARBA00023239"/>
    </source>
</evidence>
<dbReference type="CDD" id="cd03313">
    <property type="entry name" value="enolase"/>
    <property type="match status" value="1"/>
</dbReference>
<dbReference type="RefSeq" id="WP_123091233.1">
    <property type="nucleotide sequence ID" value="NZ_CP044548.2"/>
</dbReference>
<dbReference type="PIRSF" id="PIRSF001400">
    <property type="entry name" value="Enolase"/>
    <property type="match status" value="1"/>
</dbReference>
<dbReference type="InterPro" id="IPR020810">
    <property type="entry name" value="Enolase_C"/>
</dbReference>
<dbReference type="Gene3D" id="3.20.20.120">
    <property type="entry name" value="Enolase-like C-terminal domain"/>
    <property type="match status" value="1"/>
</dbReference>
<dbReference type="Pfam" id="PF03952">
    <property type="entry name" value="Enolase_N"/>
    <property type="match status" value="1"/>
</dbReference>
<feature type="binding site" evidence="13">
    <location>
        <begin position="362"/>
        <end position="365"/>
    </location>
    <ligand>
        <name>substrate</name>
    </ligand>
</feature>
<dbReference type="InterPro" id="IPR020809">
    <property type="entry name" value="Enolase_CS"/>
</dbReference>
<comment type="pathway">
    <text evidence="1 11">Carbohydrate degradation; glycolysis; pyruvate from D-glyceraldehyde 3-phosphate: step 4/5.</text>
</comment>
<dbReference type="SMART" id="SM01192">
    <property type="entry name" value="Enolase_C"/>
    <property type="match status" value="1"/>
</dbReference>
<sequence length="426" mass="45466">MATIEAIGAREILDSRGNPTVEVEVALDDGSIGRAAVPSGASTGAFEAVERRDGDKKRYLGKGVQDAVRAVEEELMPQLLGYEASDQRIVDNEMLAIDGTHNKGTLGANAILGVSMALAHAAAQSSELPLFRYLGGPNAHVLPVPMMNILNGGSHADSNVDIQEFMIAPIGAPSFREALRWGTEVYHQLKAVLKDKGLSTGLGDEGGFAPNLGSNRDALDLIIEAITKAGFTPGKDIALALDVAASEFCEKGKYTFEGKKRSAKDMVEYYAELVDAYPLVSIEDPLDEDDWEGWVAITERLGSLVQLVGDDLFVTNPERLGRGIAEGAGNALLVKVNQIGTLTETFDAVALAHRSGYRCMMSHRSGETEDVTIADLAVATNCGQIKTGAPARSERVAKYNQLLRIEEELDDAAVYAGAGAFPRFQG</sequence>
<dbReference type="GO" id="GO:0005576">
    <property type="term" value="C:extracellular region"/>
    <property type="evidence" value="ECO:0007669"/>
    <property type="project" value="UniProtKB-SubCell"/>
</dbReference>
<evidence type="ECO:0000256" key="2">
    <source>
        <dbReference type="ARBA" id="ARBA00009604"/>
    </source>
</evidence>
<dbReference type="Pfam" id="PF00113">
    <property type="entry name" value="Enolase_C"/>
    <property type="match status" value="1"/>
</dbReference>
<dbReference type="FunFam" id="3.30.390.10:FF:000001">
    <property type="entry name" value="Enolase"/>
    <property type="match status" value="1"/>
</dbReference>
<proteinExistence type="inferred from homology"/>
<keyword evidence="10 11" id="KW-0456">Lyase</keyword>
<dbReference type="KEGG" id="jme:EEW87_003080"/>
<feature type="binding site" evidence="13">
    <location>
        <position position="164"/>
    </location>
    <ligand>
        <name>substrate</name>
    </ligand>
</feature>
<dbReference type="PRINTS" id="PR00148">
    <property type="entry name" value="ENOLASE"/>
</dbReference>
<dbReference type="InterPro" id="IPR000941">
    <property type="entry name" value="Enolase"/>
</dbReference>
<feature type="binding site" evidence="11">
    <location>
        <position position="163"/>
    </location>
    <ligand>
        <name>(2R)-2-phosphoglycerate</name>
        <dbReference type="ChEBI" id="CHEBI:58289"/>
    </ligand>
</feature>
<keyword evidence="5 11" id="KW-0963">Cytoplasm</keyword>
<feature type="binding site" evidence="11">
    <location>
        <position position="386"/>
    </location>
    <ligand>
        <name>(2R)-2-phosphoglycerate</name>
        <dbReference type="ChEBI" id="CHEBI:58289"/>
    </ligand>
</feature>
<dbReference type="UniPathway" id="UPA00109">
    <property type="reaction ID" value="UER00187"/>
</dbReference>
<evidence type="ECO:0000313" key="18">
    <source>
        <dbReference type="Proteomes" id="UP000271708"/>
    </source>
</evidence>
<comment type="cofactor">
    <cofactor evidence="14">
        <name>Mg(2+)</name>
        <dbReference type="ChEBI" id="CHEBI:18420"/>
    </cofactor>
    <text evidence="14">Mg(2+) is required for catalysis and for stabilizing the dimer.</text>
</comment>
<feature type="binding site" evidence="11">
    <location>
        <position position="364"/>
    </location>
    <ligand>
        <name>(2R)-2-phosphoglycerate</name>
        <dbReference type="ChEBI" id="CHEBI:58289"/>
    </ligand>
</feature>
<dbReference type="NCBIfam" id="TIGR01060">
    <property type="entry name" value="eno"/>
    <property type="match status" value="1"/>
</dbReference>
<dbReference type="SUPFAM" id="SSF54826">
    <property type="entry name" value="Enolase N-terminal domain-like"/>
    <property type="match status" value="1"/>
</dbReference>
<dbReference type="SFLD" id="SFLDS00001">
    <property type="entry name" value="Enolase"/>
    <property type="match status" value="1"/>
</dbReference>
<feature type="binding site" evidence="13">
    <location>
        <position position="155"/>
    </location>
    <ligand>
        <name>substrate</name>
    </ligand>
</feature>
<comment type="cofactor">
    <cofactor evidence="11">
        <name>Mg(2+)</name>
        <dbReference type="ChEBI" id="CHEBI:18420"/>
    </cofactor>
    <text evidence="11">Binds a second Mg(2+) ion via substrate during catalysis.</text>
</comment>
<dbReference type="GO" id="GO:0000287">
    <property type="term" value="F:magnesium ion binding"/>
    <property type="evidence" value="ECO:0007669"/>
    <property type="project" value="UniProtKB-UniRule"/>
</dbReference>
<dbReference type="EC" id="4.2.1.11" evidence="3 11"/>
<evidence type="ECO:0000259" key="16">
    <source>
        <dbReference type="SMART" id="SM01193"/>
    </source>
</evidence>
<feature type="binding site" evidence="11 14">
    <location>
        <position position="242"/>
    </location>
    <ligand>
        <name>Mg(2+)</name>
        <dbReference type="ChEBI" id="CHEBI:18420"/>
    </ligand>
</feature>
<dbReference type="SUPFAM" id="SSF51604">
    <property type="entry name" value="Enolase C-terminal domain-like"/>
    <property type="match status" value="1"/>
</dbReference>
<dbReference type="SFLD" id="SFLDG00178">
    <property type="entry name" value="enolase"/>
    <property type="match status" value="1"/>
</dbReference>
<keyword evidence="6 11" id="KW-0964">Secreted</keyword>
<comment type="function">
    <text evidence="11">Catalyzes the reversible conversion of 2-phosphoglycerate (2-PG) into phosphoenolpyruvate (PEP). It is essential for the degradation of carbohydrates via glycolysis.</text>
</comment>
<feature type="binding site" evidence="13">
    <location>
        <position position="283"/>
    </location>
    <ligand>
        <name>substrate</name>
    </ligand>
</feature>
<dbReference type="SMART" id="SM01193">
    <property type="entry name" value="Enolase_N"/>
    <property type="match status" value="1"/>
</dbReference>
<feature type="binding site" evidence="13">
    <location>
        <position position="310"/>
    </location>
    <ligand>
        <name>substrate</name>
    </ligand>
</feature>
<evidence type="ECO:0000256" key="8">
    <source>
        <dbReference type="ARBA" id="ARBA00022842"/>
    </source>
</evidence>
<feature type="domain" description="Enolase C-terminal TIM barrel" evidence="15">
    <location>
        <begin position="139"/>
        <end position="423"/>
    </location>
</feature>
<dbReference type="GeneID" id="59163430"/>
<evidence type="ECO:0000256" key="6">
    <source>
        <dbReference type="ARBA" id="ARBA00022525"/>
    </source>
</evidence>
<feature type="binding site" evidence="13">
    <location>
        <position position="386"/>
    </location>
    <ligand>
        <name>substrate</name>
    </ligand>
</feature>
<keyword evidence="9 11" id="KW-0324">Glycolysis</keyword>
<dbReference type="GO" id="GO:0000015">
    <property type="term" value="C:phosphopyruvate hydratase complex"/>
    <property type="evidence" value="ECO:0007669"/>
    <property type="project" value="InterPro"/>
</dbReference>
<evidence type="ECO:0000256" key="13">
    <source>
        <dbReference type="PIRSR" id="PIRSR001400-2"/>
    </source>
</evidence>
<dbReference type="Gene3D" id="3.30.390.10">
    <property type="entry name" value="Enolase-like, N-terminal domain"/>
    <property type="match status" value="1"/>
</dbReference>
<comment type="catalytic activity">
    <reaction evidence="11">
        <text>(2R)-2-phosphoglycerate = phosphoenolpyruvate + H2O</text>
        <dbReference type="Rhea" id="RHEA:10164"/>
        <dbReference type="ChEBI" id="CHEBI:15377"/>
        <dbReference type="ChEBI" id="CHEBI:58289"/>
        <dbReference type="ChEBI" id="CHEBI:58702"/>
        <dbReference type="EC" id="4.2.1.11"/>
    </reaction>
</comment>
<organism evidence="17 18">
    <name type="scientific">Janibacter melonis</name>
    <dbReference type="NCBI Taxonomy" id="262209"/>
    <lineage>
        <taxon>Bacteria</taxon>
        <taxon>Bacillati</taxon>
        <taxon>Actinomycetota</taxon>
        <taxon>Actinomycetes</taxon>
        <taxon>Micrococcales</taxon>
        <taxon>Intrasporangiaceae</taxon>
        <taxon>Janibacter</taxon>
    </lineage>
</organism>
<feature type="binding site" evidence="11">
    <location>
        <position position="335"/>
    </location>
    <ligand>
        <name>(2R)-2-phosphoglycerate</name>
        <dbReference type="ChEBI" id="CHEBI:58289"/>
    </ligand>
</feature>
<keyword evidence="17" id="KW-0670">Pyruvate</keyword>
<dbReference type="PROSITE" id="PS00164">
    <property type="entry name" value="ENOLASE"/>
    <property type="match status" value="1"/>
</dbReference>
<feature type="binding site" evidence="11 14">
    <location>
        <position position="310"/>
    </location>
    <ligand>
        <name>Mg(2+)</name>
        <dbReference type="ChEBI" id="CHEBI:18420"/>
    </ligand>
</feature>
<dbReference type="GO" id="GO:0009986">
    <property type="term" value="C:cell surface"/>
    <property type="evidence" value="ECO:0007669"/>
    <property type="project" value="UniProtKB-SubCell"/>
</dbReference>
<evidence type="ECO:0000256" key="9">
    <source>
        <dbReference type="ARBA" id="ARBA00023152"/>
    </source>
</evidence>
<name>A0A5P8FL08_9MICO</name>
<keyword evidence="8 11" id="KW-0460">Magnesium</keyword>
<dbReference type="HAMAP" id="MF_00318">
    <property type="entry name" value="Enolase"/>
    <property type="match status" value="1"/>
</dbReference>
<evidence type="ECO:0000256" key="1">
    <source>
        <dbReference type="ARBA" id="ARBA00005031"/>
    </source>
</evidence>
<dbReference type="SFLD" id="SFLDF00002">
    <property type="entry name" value="enolase"/>
    <property type="match status" value="1"/>
</dbReference>
<evidence type="ECO:0000256" key="5">
    <source>
        <dbReference type="ARBA" id="ARBA00022490"/>
    </source>
</evidence>
<dbReference type="GO" id="GO:0004634">
    <property type="term" value="F:phosphopyruvate hydratase activity"/>
    <property type="evidence" value="ECO:0007669"/>
    <property type="project" value="UniProtKB-UniRule"/>
</dbReference>
<evidence type="ECO:0000313" key="17">
    <source>
        <dbReference type="EMBL" id="QFQ29532.2"/>
    </source>
</evidence>
<dbReference type="EMBL" id="CP044548">
    <property type="protein sequence ID" value="QFQ29532.2"/>
    <property type="molecule type" value="Genomic_DNA"/>
</dbReference>
<feature type="binding site" evidence="11 14">
    <location>
        <position position="283"/>
    </location>
    <ligand>
        <name>Mg(2+)</name>
        <dbReference type="ChEBI" id="CHEBI:18420"/>
    </ligand>
</feature>
<feature type="binding site" evidence="11">
    <location>
        <position position="365"/>
    </location>
    <ligand>
        <name>(2R)-2-phosphoglycerate</name>
        <dbReference type="ChEBI" id="CHEBI:58289"/>
    </ligand>
</feature>
<evidence type="ECO:0000256" key="12">
    <source>
        <dbReference type="PIRSR" id="PIRSR001400-1"/>
    </source>
</evidence>
<feature type="active site" description="Proton donor" evidence="11 12">
    <location>
        <position position="205"/>
    </location>
</feature>
<accession>A0A5P8FL08</accession>
<feature type="domain" description="Enolase N-terminal" evidence="16">
    <location>
        <begin position="4"/>
        <end position="134"/>
    </location>
</feature>
<evidence type="ECO:0000256" key="14">
    <source>
        <dbReference type="PIRSR" id="PIRSR001400-3"/>
    </source>
</evidence>
<dbReference type="InterPro" id="IPR029017">
    <property type="entry name" value="Enolase-like_N"/>
</dbReference>
<feature type="active site" description="Proton acceptor" evidence="11 12">
    <location>
        <position position="335"/>
    </location>
</feature>
<dbReference type="PANTHER" id="PTHR11902">
    <property type="entry name" value="ENOLASE"/>
    <property type="match status" value="1"/>
</dbReference>
<dbReference type="FunFam" id="3.20.20.120:FF:000001">
    <property type="entry name" value="Enolase"/>
    <property type="match status" value="1"/>
</dbReference>
<dbReference type="InterPro" id="IPR020811">
    <property type="entry name" value="Enolase_N"/>
</dbReference>
<evidence type="ECO:0000256" key="3">
    <source>
        <dbReference type="ARBA" id="ARBA00012058"/>
    </source>
</evidence>
<dbReference type="GO" id="GO:0006096">
    <property type="term" value="P:glycolytic process"/>
    <property type="evidence" value="ECO:0007669"/>
    <property type="project" value="UniProtKB-UniRule"/>
</dbReference>
<protein>
    <recommendedName>
        <fullName evidence="4 11">Enolase</fullName>
        <ecNumber evidence="3 11">4.2.1.11</ecNumber>
    </recommendedName>
    <alternativeName>
        <fullName evidence="11">2-phospho-D-glycerate hydro-lyase</fullName>
    </alternativeName>
    <alternativeName>
        <fullName evidence="11">2-phosphoglycerate dehydratase</fullName>
    </alternativeName>
</protein>
<reference evidence="17 18" key="1">
    <citation type="submission" date="2019-09" db="EMBL/GenBank/DDBJ databases">
        <title>Complete Genome Sequence of Janibacter melonis M714 with both human health impact and industrial applications.</title>
        <authorList>
            <person name="Jin M."/>
            <person name="Zhao Q.R."/>
        </authorList>
    </citation>
    <scope>NUCLEOTIDE SEQUENCE [LARGE SCALE GENOMIC DNA]</scope>
    <source>
        <strain evidence="17 18">M714</strain>
    </source>
</reference>
<evidence type="ECO:0000256" key="7">
    <source>
        <dbReference type="ARBA" id="ARBA00022723"/>
    </source>
</evidence>
<comment type="similarity">
    <text evidence="2 11">Belongs to the enolase family.</text>
</comment>
<evidence type="ECO:0000259" key="15">
    <source>
        <dbReference type="SMART" id="SM01192"/>
    </source>
</evidence>